<dbReference type="EMBL" id="UGNW01000001">
    <property type="protein sequence ID" value="STX32865.1"/>
    <property type="molecule type" value="Genomic_DNA"/>
</dbReference>
<dbReference type="Proteomes" id="UP000054735">
    <property type="component" value="Unassembled WGS sequence"/>
</dbReference>
<organism evidence="2 4">
    <name type="scientific">Legionella birminghamensis</name>
    <dbReference type="NCBI Taxonomy" id="28083"/>
    <lineage>
        <taxon>Bacteria</taxon>
        <taxon>Pseudomonadati</taxon>
        <taxon>Pseudomonadota</taxon>
        <taxon>Gammaproteobacteria</taxon>
        <taxon>Legionellales</taxon>
        <taxon>Legionellaceae</taxon>
        <taxon>Legionella</taxon>
    </lineage>
</organism>
<protein>
    <submittedName>
        <fullName evidence="2">Uncharacterized protein</fullName>
    </submittedName>
</protein>
<sequence length="937" mass="108553">MLVSRLHQFFEEIQKHSDPLLPDLQRDFGDLDKDFSLQSAQIDCLRDYFSKRWEQVRDKALDYTFDPTGVNEPWVNLAKELGAELNILYLKILIPVLVDNVEPDMLSRMCNDQDPRTICVGDDDKSWHRVFGLFKKIREDAHPLYTYDSANKMKPRPLSIKELLRLRSRKGAISFTWNEQLYESFWDYLIREAAPAWEKKGKFPHGAKQLLLKFLDSYLTLDEQQMDSQQQFQRDYEQLSLQLMGAAIDDANHFYAIRLSTEKGERRLLDLILDCLEKKLDLEDSLSLAEWLCKEDGSLIVKSAKANPVYKCLAKGLFLTNEALKIDLESLLSGCHSELIPLLNQLVFHLGECHPEQLPAKETINRLRELYASRFRLILDKELDYLRMQKGANQLWIALAQTLAGAGLIDANYYRFLIPTLKPENDNELLSGDPVTYYPLSHYILAENGSYLIFLGNCVQQHIARRAFLNCSVDPPSRLTIKERQRLIFAAAEYVNYFLNQVKRDHSPPLLKSTVDAVRDLVNGSVYNQGLYANRVLDWATQTRQVMASYDSFRKFYNQLPAEERHNLNAQSISRDFEEGTFEEYFDQIWGQDDGDWEKENECTSSFGQAFVKLVTDYSHKPFKKELEDSKALNLEYMRSQSKKRVYKDSLPPAECLRRIKIIVVSLMSHSFQNVGRTINLKLWDCENKVTATGEKILDKIKHLIENNEQEHVQFDYYMLTEGVAGEALTRSPKTRTPDTTIWLKSINEETLFNDAQLTCFDPELLFVGLLPRLETRDATTEAILNFLDQILKTLMQEQQNENKIWIRINIKFQKLLSELRLSKQEEILDELRKMYKEKTAGEIKSAFDSLSGQFLKRRVEIHTVKTKAVSPRFFSQSTVMPGTETLPFKEQVKTIELGEKEKKSTTADYLEFLGKRIPDLKDNFVSSANNTALVCS</sequence>
<evidence type="ECO:0000313" key="2">
    <source>
        <dbReference type="EMBL" id="STX32865.1"/>
    </source>
</evidence>
<dbReference type="RefSeq" id="WP_058523992.1">
    <property type="nucleotide sequence ID" value="NZ_CAAAHV010000058.1"/>
</dbReference>
<dbReference type="EMBL" id="LNXT01000036">
    <property type="protein sequence ID" value="KTC69737.1"/>
    <property type="molecule type" value="Genomic_DNA"/>
</dbReference>
<dbReference type="STRING" id="28083.Lbir_1971"/>
<proteinExistence type="predicted"/>
<evidence type="ECO:0000313" key="4">
    <source>
        <dbReference type="Proteomes" id="UP000255066"/>
    </source>
</evidence>
<evidence type="ECO:0000313" key="3">
    <source>
        <dbReference type="Proteomes" id="UP000054735"/>
    </source>
</evidence>
<reference evidence="1 3" key="1">
    <citation type="submission" date="2015-11" db="EMBL/GenBank/DDBJ databases">
        <title>Genomic analysis of 38 Legionella species identifies large and diverse effector repertoires.</title>
        <authorList>
            <person name="Burstein D."/>
            <person name="Amaro F."/>
            <person name="Zusman T."/>
            <person name="Lifshitz Z."/>
            <person name="Cohen O."/>
            <person name="Gilbert J.A."/>
            <person name="Pupko T."/>
            <person name="Shuman H.A."/>
            <person name="Segal G."/>
        </authorList>
    </citation>
    <scope>NUCLEOTIDE SEQUENCE [LARGE SCALE GENOMIC DNA]</scope>
    <source>
        <strain evidence="1 3">CDC#1407-AL-14</strain>
    </source>
</reference>
<dbReference type="AlphaFoldDB" id="A0A378IDQ6"/>
<dbReference type="Proteomes" id="UP000255066">
    <property type="component" value="Unassembled WGS sequence"/>
</dbReference>
<reference evidence="2 4" key="2">
    <citation type="submission" date="2018-06" db="EMBL/GenBank/DDBJ databases">
        <authorList>
            <consortium name="Pathogen Informatics"/>
            <person name="Doyle S."/>
        </authorList>
    </citation>
    <scope>NUCLEOTIDE SEQUENCE [LARGE SCALE GENOMIC DNA]</scope>
    <source>
        <strain evidence="2 4">NCTC12437</strain>
    </source>
</reference>
<keyword evidence="3" id="KW-1185">Reference proteome</keyword>
<dbReference type="OrthoDB" id="5631790at2"/>
<name>A0A378IDQ6_9GAMM</name>
<gene>
    <name evidence="1" type="ORF">Lbir_1971</name>
    <name evidence="2" type="ORF">NCTC12437_02665</name>
</gene>
<evidence type="ECO:0000313" key="1">
    <source>
        <dbReference type="EMBL" id="KTC69737.1"/>
    </source>
</evidence>
<accession>A0A378IDQ6</accession>